<dbReference type="GO" id="GO:0005524">
    <property type="term" value="F:ATP binding"/>
    <property type="evidence" value="ECO:0007669"/>
    <property type="project" value="UniProtKB-UniRule"/>
</dbReference>
<evidence type="ECO:0000256" key="4">
    <source>
        <dbReference type="ARBA" id="ARBA00022840"/>
    </source>
</evidence>
<feature type="binding site" evidence="6">
    <location>
        <begin position="32"/>
        <end position="37"/>
    </location>
    <ligand>
        <name>ATP</name>
        <dbReference type="ChEBI" id="CHEBI:30616"/>
    </ligand>
</feature>
<feature type="region of interest" description="Disordered" evidence="7">
    <location>
        <begin position="347"/>
        <end position="392"/>
    </location>
</feature>
<dbReference type="InterPro" id="IPR012795">
    <property type="entry name" value="tRNA_Ile_lys_synt_N"/>
</dbReference>
<name>A0A8T5V4W3_9BRAD</name>
<dbReference type="Pfam" id="PF01171">
    <property type="entry name" value="ATP_bind_3"/>
    <property type="match status" value="1"/>
</dbReference>
<evidence type="ECO:0000256" key="5">
    <source>
        <dbReference type="ARBA" id="ARBA00048539"/>
    </source>
</evidence>
<keyword evidence="3 6" id="KW-0547">Nucleotide-binding</keyword>
<comment type="similarity">
    <text evidence="6">Belongs to the tRNA(Ile)-lysidine synthase family.</text>
</comment>
<dbReference type="InterPro" id="IPR014729">
    <property type="entry name" value="Rossmann-like_a/b/a_fold"/>
</dbReference>
<dbReference type="EMBL" id="CP096255">
    <property type="protein sequence ID" value="UPT86426.1"/>
    <property type="molecule type" value="Genomic_DNA"/>
</dbReference>
<dbReference type="NCBIfam" id="TIGR02432">
    <property type="entry name" value="lysidine_TilS_N"/>
    <property type="match status" value="1"/>
</dbReference>
<evidence type="ECO:0000313" key="9">
    <source>
        <dbReference type="Proteomes" id="UP000551709"/>
    </source>
</evidence>
<evidence type="ECO:0000256" key="1">
    <source>
        <dbReference type="ARBA" id="ARBA00022598"/>
    </source>
</evidence>
<keyword evidence="2 6" id="KW-0819">tRNA processing</keyword>
<dbReference type="RefSeq" id="WP_166080004.1">
    <property type="nucleotide sequence ID" value="NZ_CP096255.1"/>
</dbReference>
<dbReference type="AlphaFoldDB" id="A0A8T5V4W3"/>
<dbReference type="PANTHER" id="PTHR43033:SF1">
    <property type="entry name" value="TRNA(ILE)-LYSIDINE SYNTHASE-RELATED"/>
    <property type="match status" value="1"/>
</dbReference>
<protein>
    <recommendedName>
        <fullName evidence="6">tRNA(Ile)-lysidine synthase</fullName>
        <ecNumber evidence="6">6.3.4.19</ecNumber>
    </recommendedName>
    <alternativeName>
        <fullName evidence="6">tRNA(Ile)-2-lysyl-cytidine synthase</fullName>
    </alternativeName>
    <alternativeName>
        <fullName evidence="6">tRNA(Ile)-lysidine synthetase</fullName>
    </alternativeName>
</protein>
<dbReference type="Proteomes" id="UP000551709">
    <property type="component" value="Chromosome"/>
</dbReference>
<sequence>MSDDDNSPISARAAKQLFAELRSAPALVLAVSGGPDSVALMWLAARWKRGLARGPQLTVVTVDHGLRPEAAREAREVKRLAAELGLAHRTLRWRGAKPDTGLPAAAREARYRLLAQAARNAGASHVLTAHTRDDQAETLLMRLVRGSGLAGLSAMARLTERDGVVLVRPLLDVPKSQLIATLRRAKIGFADDPTNRDTAFTRPRLRALLPQLAAEGGDSRSLARLAGRLARANAAVDVLVDGAERFLQLRARGDAPQAGVRSFEASAFANLPEEVRLRLLLRAVNALGHEGPAELGKVETLLAALDQAIAASLAASPRAAANGRPFLKQTLAGALISLAGGRIHIAPAPARRSKGRMRADHDTGRFGRVPSGHLNQAGKTPGRSPLFQRESL</sequence>
<dbReference type="InterPro" id="IPR011063">
    <property type="entry name" value="TilS/TtcA_N"/>
</dbReference>
<proteinExistence type="inferred from homology"/>
<evidence type="ECO:0000256" key="2">
    <source>
        <dbReference type="ARBA" id="ARBA00022694"/>
    </source>
</evidence>
<comment type="subcellular location">
    <subcellularLocation>
        <location evidence="6">Cytoplasm</location>
    </subcellularLocation>
</comment>
<dbReference type="GO" id="GO:0005737">
    <property type="term" value="C:cytoplasm"/>
    <property type="evidence" value="ECO:0007669"/>
    <property type="project" value="UniProtKB-SubCell"/>
</dbReference>
<evidence type="ECO:0000256" key="3">
    <source>
        <dbReference type="ARBA" id="ARBA00022741"/>
    </source>
</evidence>
<comment type="domain">
    <text evidence="6">The N-terminal region contains the highly conserved SGGXDS motif, predicted to be a P-loop motif involved in ATP binding.</text>
</comment>
<comment type="catalytic activity">
    <reaction evidence="5 6">
        <text>cytidine(34) in tRNA(Ile2) + L-lysine + ATP = lysidine(34) in tRNA(Ile2) + AMP + diphosphate + H(+)</text>
        <dbReference type="Rhea" id="RHEA:43744"/>
        <dbReference type="Rhea" id="RHEA-COMP:10625"/>
        <dbReference type="Rhea" id="RHEA-COMP:10670"/>
        <dbReference type="ChEBI" id="CHEBI:15378"/>
        <dbReference type="ChEBI" id="CHEBI:30616"/>
        <dbReference type="ChEBI" id="CHEBI:32551"/>
        <dbReference type="ChEBI" id="CHEBI:33019"/>
        <dbReference type="ChEBI" id="CHEBI:82748"/>
        <dbReference type="ChEBI" id="CHEBI:83665"/>
        <dbReference type="ChEBI" id="CHEBI:456215"/>
        <dbReference type="EC" id="6.3.4.19"/>
    </reaction>
</comment>
<reference evidence="8" key="1">
    <citation type="journal article" date="2017" name="Syst. Appl. Microbiol.">
        <title>Soybeans inoculated with root zone soils of Canadian native legumes harbour diverse and novel Bradyrhizobium spp. that possess agricultural potential.</title>
        <authorList>
            <person name="Bromfield E.S.P."/>
            <person name="Cloutier S."/>
            <person name="Tambong J.T."/>
            <person name="Tran Thi T.V."/>
        </authorList>
    </citation>
    <scope>NUCLEOTIDE SEQUENCE</scope>
    <source>
        <strain evidence="8">1S5</strain>
    </source>
</reference>
<organism evidence="8 9">
    <name type="scientific">Bradyrhizobium barranii subsp. apii</name>
    <dbReference type="NCBI Taxonomy" id="2819348"/>
    <lineage>
        <taxon>Bacteria</taxon>
        <taxon>Pseudomonadati</taxon>
        <taxon>Pseudomonadota</taxon>
        <taxon>Alphaproteobacteria</taxon>
        <taxon>Hyphomicrobiales</taxon>
        <taxon>Nitrobacteraceae</taxon>
        <taxon>Bradyrhizobium</taxon>
        <taxon>Bradyrhizobium barranii</taxon>
    </lineage>
</organism>
<dbReference type="EC" id="6.3.4.19" evidence="6"/>
<dbReference type="PANTHER" id="PTHR43033">
    <property type="entry name" value="TRNA(ILE)-LYSIDINE SYNTHASE-RELATED"/>
    <property type="match status" value="1"/>
</dbReference>
<dbReference type="HAMAP" id="MF_01161">
    <property type="entry name" value="tRNA_Ile_lys_synt"/>
    <property type="match status" value="1"/>
</dbReference>
<keyword evidence="6" id="KW-0963">Cytoplasm</keyword>
<dbReference type="InterPro" id="IPR012094">
    <property type="entry name" value="tRNA_Ile_lys_synt"/>
</dbReference>
<evidence type="ECO:0000256" key="7">
    <source>
        <dbReference type="SAM" id="MobiDB-lite"/>
    </source>
</evidence>
<comment type="function">
    <text evidence="6">Ligates lysine onto the cytidine present at position 34 of the AUA codon-specific tRNA(Ile) that contains the anticodon CAU, in an ATP-dependent manner. Cytidine is converted to lysidine, thus changing the amino acid specificity of the tRNA from methionine to isoleucine.</text>
</comment>
<evidence type="ECO:0000313" key="8">
    <source>
        <dbReference type="EMBL" id="UPT86426.1"/>
    </source>
</evidence>
<keyword evidence="1 6" id="KW-0436">Ligase</keyword>
<evidence type="ECO:0000256" key="6">
    <source>
        <dbReference type="HAMAP-Rule" id="MF_01161"/>
    </source>
</evidence>
<gene>
    <name evidence="6 8" type="primary">tilS</name>
    <name evidence="8" type="ORF">HAP41_0000040260</name>
</gene>
<accession>A0A8T5V4W3</accession>
<keyword evidence="4 6" id="KW-0067">ATP-binding</keyword>
<dbReference type="CDD" id="cd01992">
    <property type="entry name" value="TilS_N"/>
    <property type="match status" value="1"/>
</dbReference>
<dbReference type="Gene3D" id="3.40.50.620">
    <property type="entry name" value="HUPs"/>
    <property type="match status" value="1"/>
</dbReference>
<dbReference type="GO" id="GO:0032267">
    <property type="term" value="F:tRNA(Ile)-lysidine synthase activity"/>
    <property type="evidence" value="ECO:0007669"/>
    <property type="project" value="UniProtKB-EC"/>
</dbReference>
<reference evidence="8" key="2">
    <citation type="submission" date="2022-04" db="EMBL/GenBank/DDBJ databases">
        <authorList>
            <person name="Bromfield E.S.P."/>
            <person name="Cloutier S."/>
        </authorList>
    </citation>
    <scope>NUCLEOTIDE SEQUENCE</scope>
    <source>
        <strain evidence="8">1S5</strain>
    </source>
</reference>
<dbReference type="SUPFAM" id="SSF52402">
    <property type="entry name" value="Adenine nucleotide alpha hydrolases-like"/>
    <property type="match status" value="1"/>
</dbReference>
<dbReference type="GO" id="GO:0006400">
    <property type="term" value="P:tRNA modification"/>
    <property type="evidence" value="ECO:0007669"/>
    <property type="project" value="UniProtKB-UniRule"/>
</dbReference>